<name>A0A6C0JKJ4_9ZZZZ</name>
<evidence type="ECO:0000313" key="2">
    <source>
        <dbReference type="EMBL" id="QHU06119.1"/>
    </source>
</evidence>
<feature type="transmembrane region" description="Helical" evidence="1">
    <location>
        <begin position="7"/>
        <end position="32"/>
    </location>
</feature>
<organism evidence="2">
    <name type="scientific">viral metagenome</name>
    <dbReference type="NCBI Taxonomy" id="1070528"/>
    <lineage>
        <taxon>unclassified sequences</taxon>
        <taxon>metagenomes</taxon>
        <taxon>organismal metagenomes</taxon>
    </lineage>
</organism>
<protein>
    <submittedName>
        <fullName evidence="2">Uncharacterized protein</fullName>
    </submittedName>
</protein>
<dbReference type="EMBL" id="MN740430">
    <property type="protein sequence ID" value="QHU06119.1"/>
    <property type="molecule type" value="Genomic_DNA"/>
</dbReference>
<keyword evidence="1" id="KW-1133">Transmembrane helix</keyword>
<evidence type="ECO:0000256" key="1">
    <source>
        <dbReference type="SAM" id="Phobius"/>
    </source>
</evidence>
<dbReference type="AlphaFoldDB" id="A0A6C0JKJ4"/>
<keyword evidence="1" id="KW-0812">Transmembrane</keyword>
<reference evidence="2" key="1">
    <citation type="journal article" date="2020" name="Nature">
        <title>Giant virus diversity and host interactions through global metagenomics.</title>
        <authorList>
            <person name="Schulz F."/>
            <person name="Roux S."/>
            <person name="Paez-Espino D."/>
            <person name="Jungbluth S."/>
            <person name="Walsh D.A."/>
            <person name="Denef V.J."/>
            <person name="McMahon K.D."/>
            <person name="Konstantinidis K.T."/>
            <person name="Eloe-Fadrosh E.A."/>
            <person name="Kyrpides N.C."/>
            <person name="Woyke T."/>
        </authorList>
    </citation>
    <scope>NUCLEOTIDE SEQUENCE</scope>
    <source>
        <strain evidence="2">GVMAG-M-3300027747-57</strain>
    </source>
</reference>
<keyword evidence="1" id="KW-0472">Membrane</keyword>
<accession>A0A6C0JKJ4</accession>
<sequence length="54" mass="5995">MNEIFILLLLVIIVSGVLTVIILVCYSCLLYVNYLLDNSEPLLPTNNPSTSINL</sequence>
<proteinExistence type="predicted"/>